<dbReference type="RefSeq" id="WP_000555727.1">
    <property type="nucleotide sequence ID" value="NC_015761.1"/>
</dbReference>
<feature type="transmembrane region" description="Helical" evidence="1">
    <location>
        <begin position="154"/>
        <end position="175"/>
    </location>
</feature>
<gene>
    <name evidence="2" type="ordered locus">SBG_1915</name>
</gene>
<dbReference type="Proteomes" id="UP000000289">
    <property type="component" value="Chromosome"/>
</dbReference>
<feature type="transmembrane region" description="Helical" evidence="1">
    <location>
        <begin position="362"/>
        <end position="381"/>
    </location>
</feature>
<dbReference type="eggNOG" id="COG2244">
    <property type="taxonomic scope" value="Bacteria"/>
</dbReference>
<feature type="transmembrane region" description="Helical" evidence="1">
    <location>
        <begin position="326"/>
        <end position="350"/>
    </location>
</feature>
<feature type="transmembrane region" description="Helical" evidence="1">
    <location>
        <begin position="387"/>
        <end position="408"/>
    </location>
</feature>
<feature type="transmembrane region" description="Helical" evidence="1">
    <location>
        <begin position="181"/>
        <end position="200"/>
    </location>
</feature>
<feature type="transmembrane region" description="Helical" evidence="1">
    <location>
        <begin position="87"/>
        <end position="107"/>
    </location>
</feature>
<keyword evidence="1" id="KW-0812">Transmembrane</keyword>
<feature type="transmembrane region" description="Helical" evidence="1">
    <location>
        <begin position="212"/>
        <end position="234"/>
    </location>
</feature>
<sequence length="418" mass="48181">MHSKLKMKKLLDNAIVKNILWLISEKLYFVILIFFGEGLISRTLGVNDYGKWIYSLNIIIIISSVALIAGSEVMVPALSKNKKLAGELITSAFIIRFSGALLSFLVLNIYSLVLVNDLVIQHMLLSLSLVLLFNEPFGAITNYFQAKIDMKKVVLARCLSLALRTIFVLVAFKIFESNLIYFSRASESILLALILSLLLYKSKIRLNFSKKVFLIVLKRGCLLWVPLISMMIYLRIDRFFVEKYFSYETLAMYGVAVQFIEQAFLLLVIVIQTISPKYIFQSMPKKTMLKNIKLISLLLIMLVFMMQVFCLFFLKSIITIVYGDSYIQAATLAISLLPSLLFYAVDTILMQVFYKYRNNKAILTKWISMMFFSCAMYYIWFDLLSKSNVTMVFNINYLTMSVITFVLFRRGLKDCKND</sequence>
<feature type="transmembrane region" description="Helical" evidence="1">
    <location>
        <begin position="113"/>
        <end position="133"/>
    </location>
</feature>
<dbReference type="EMBL" id="FR877557">
    <property type="protein sequence ID" value="CCC30978.1"/>
    <property type="molecule type" value="Genomic_DNA"/>
</dbReference>
<dbReference type="AlphaFoldDB" id="A0A0K0HBK0"/>
<feature type="transmembrane region" description="Helical" evidence="1">
    <location>
        <begin position="52"/>
        <end position="75"/>
    </location>
</feature>
<accession>A0A0K0HBK0</accession>
<protein>
    <submittedName>
        <fullName evidence="2">Integral membrane protein (Maybe involved in LPS-biosynthesis)</fullName>
    </submittedName>
</protein>
<evidence type="ECO:0000256" key="1">
    <source>
        <dbReference type="SAM" id="Phobius"/>
    </source>
</evidence>
<dbReference type="GeneID" id="44980916"/>
<dbReference type="KEGG" id="sbg:SBG_1915"/>
<feature type="transmembrane region" description="Helical" evidence="1">
    <location>
        <begin position="250"/>
        <end position="271"/>
    </location>
</feature>
<evidence type="ECO:0000313" key="3">
    <source>
        <dbReference type="Proteomes" id="UP000000289"/>
    </source>
</evidence>
<name>A0A0K0HBK0_SALBC</name>
<dbReference type="PANTHER" id="PTHR43424">
    <property type="entry name" value="LOCUS PUTATIVE PROTEIN 1-RELATED"/>
    <property type="match status" value="1"/>
</dbReference>
<keyword evidence="1" id="KW-0472">Membrane</keyword>
<feature type="transmembrane region" description="Helical" evidence="1">
    <location>
        <begin position="292"/>
        <end position="314"/>
    </location>
</feature>
<keyword evidence="1" id="KW-1133">Transmembrane helix</keyword>
<reference evidence="2 3" key="1">
    <citation type="journal article" date="2011" name="PLoS Pathog.">
        <title>Salmonella bongori provides insights into the evolution of the Salmonellae.</title>
        <authorList>
            <person name="Fookes M."/>
            <person name="Schroeder G.N."/>
            <person name="Langridge G.C."/>
            <person name="Blondel C.J."/>
            <person name="Mammina C."/>
            <person name="Connor T.R."/>
            <person name="Seth-Smith H."/>
            <person name="Vernikos G.S."/>
            <person name="Robinson K.S."/>
            <person name="Sanders M."/>
            <person name="Petty N.K."/>
            <person name="Kingsley R.A."/>
            <person name="Baumler A.J."/>
            <person name="Nuccio S.P."/>
            <person name="Contreras I."/>
            <person name="Santiviago C.A."/>
            <person name="Maskell D."/>
            <person name="Barrow P."/>
            <person name="Humphrey T."/>
            <person name="Nastasi A."/>
            <person name="Roberts M."/>
            <person name="Frankel G."/>
            <person name="Parkhill J."/>
            <person name="Dougan G."/>
            <person name="Thomson N.R."/>
        </authorList>
    </citation>
    <scope>NUCLEOTIDE SEQUENCE [LARGE SCALE GENOMIC DNA]</scope>
    <source>
        <strain evidence="3">ATCC 43975 / DSM 13772 / NCTC 12419</strain>
    </source>
</reference>
<dbReference type="InterPro" id="IPR052556">
    <property type="entry name" value="PolySynth_Transporter"/>
</dbReference>
<feature type="transmembrane region" description="Helical" evidence="1">
    <location>
        <begin position="20"/>
        <end position="40"/>
    </location>
</feature>
<dbReference type="PANTHER" id="PTHR43424:SF1">
    <property type="entry name" value="LOCUS PUTATIVE PROTEIN 1-RELATED"/>
    <property type="match status" value="1"/>
</dbReference>
<organism evidence="2 3">
    <name type="scientific">Salmonella bongori (strain ATCC 43975 / DSM 13772 / NCTC 12419)</name>
    <dbReference type="NCBI Taxonomy" id="218493"/>
    <lineage>
        <taxon>Bacteria</taxon>
        <taxon>Pseudomonadati</taxon>
        <taxon>Pseudomonadota</taxon>
        <taxon>Gammaproteobacteria</taxon>
        <taxon>Enterobacterales</taxon>
        <taxon>Enterobacteriaceae</taxon>
        <taxon>Salmonella</taxon>
    </lineage>
</organism>
<evidence type="ECO:0000313" key="2">
    <source>
        <dbReference type="EMBL" id="CCC30978.1"/>
    </source>
</evidence>
<proteinExistence type="predicted"/>